<dbReference type="Pfam" id="PF01408">
    <property type="entry name" value="GFO_IDH_MocA"/>
    <property type="match status" value="1"/>
</dbReference>
<evidence type="ECO:0000256" key="3">
    <source>
        <dbReference type="ARBA" id="ARBA00038984"/>
    </source>
</evidence>
<dbReference type="Gene3D" id="3.30.360.10">
    <property type="entry name" value="Dihydrodipicolinate Reductase, domain 2"/>
    <property type="match status" value="1"/>
</dbReference>
<evidence type="ECO:0000256" key="1">
    <source>
        <dbReference type="ARBA" id="ARBA00010928"/>
    </source>
</evidence>
<keyword evidence="2" id="KW-0560">Oxidoreductase</keyword>
<keyword evidence="9" id="KW-1185">Reference proteome</keyword>
<feature type="domain" description="Gfo/Idh/MocA-like oxidoreductase N-terminal" evidence="6">
    <location>
        <begin position="36"/>
        <end position="155"/>
    </location>
</feature>
<dbReference type="Gene3D" id="3.40.50.720">
    <property type="entry name" value="NAD(P)-binding Rossmann-like Domain"/>
    <property type="match status" value="1"/>
</dbReference>
<dbReference type="PANTHER" id="PTHR22604:SF105">
    <property type="entry name" value="TRANS-1,2-DIHYDROBENZENE-1,2-DIOL DEHYDROGENASE"/>
    <property type="match status" value="1"/>
</dbReference>
<comment type="similarity">
    <text evidence="1">Belongs to the Gfo/Idh/MocA family.</text>
</comment>
<evidence type="ECO:0000256" key="5">
    <source>
        <dbReference type="ARBA" id="ARBA00049233"/>
    </source>
</evidence>
<evidence type="ECO:0000256" key="4">
    <source>
        <dbReference type="ARBA" id="ARBA00042988"/>
    </source>
</evidence>
<sequence length="379" mass="42331">MSINSAPPSWSATFTRLHDVIFPSVLEVPSTAKPLKLGILGAAKIAPAAVIKPAKLMPDKVTVYSVAARDPARAQAFAKKHGIPKTHNTYEELINDPEIDVVYIPAPNGLHYEWSTKCVDAGKPVLLEKPCASNAEQARQLFEYAESKNVLVTEAYHWYFYPGRKKVQEIIGDVDSFGEVMRFEGSLSARLKGVETDIRSSFDLAGGALMDTGCYPISWMRTMMSEEPVSAKKLTCLTYDKDPRIDYFTQLEYSFASNPDKKGIIHTGLKTPFTELYKIGVLPFMKITGTKKELTYTLPVYGNFYHDIAVKDLETGKVEHFKAYVQGREAWNTYAFQLDAFYNAVTQGKAEELVSKEFSIKTMEAIDMGYVGLGLPLRE</sequence>
<evidence type="ECO:0000313" key="9">
    <source>
        <dbReference type="Proteomes" id="UP001498771"/>
    </source>
</evidence>
<comment type="catalytic activity">
    <reaction evidence="5">
        <text>D-xylose + NADP(+) = D-xylono-1,5-lactone + NADPH + H(+)</text>
        <dbReference type="Rhea" id="RHEA:22000"/>
        <dbReference type="ChEBI" id="CHEBI:15378"/>
        <dbReference type="ChEBI" id="CHEBI:15867"/>
        <dbReference type="ChEBI" id="CHEBI:53455"/>
        <dbReference type="ChEBI" id="CHEBI:57783"/>
        <dbReference type="ChEBI" id="CHEBI:58349"/>
        <dbReference type="EC" id="1.1.1.179"/>
    </reaction>
</comment>
<proteinExistence type="inferred from homology"/>
<accession>A0ABR1FEL9</accession>
<dbReference type="SUPFAM" id="SSF55347">
    <property type="entry name" value="Glyceraldehyde-3-phosphate dehydrogenase-like, C-terminal domain"/>
    <property type="match status" value="1"/>
</dbReference>
<name>A0ABR1FEL9_9ASCO</name>
<evidence type="ECO:0000313" key="8">
    <source>
        <dbReference type="EMBL" id="KAK7208297.1"/>
    </source>
</evidence>
<evidence type="ECO:0000259" key="7">
    <source>
        <dbReference type="Pfam" id="PF22725"/>
    </source>
</evidence>
<dbReference type="Proteomes" id="UP001498771">
    <property type="component" value="Unassembled WGS sequence"/>
</dbReference>
<evidence type="ECO:0000256" key="2">
    <source>
        <dbReference type="ARBA" id="ARBA00023002"/>
    </source>
</evidence>
<dbReference type="RefSeq" id="XP_064771330.1">
    <property type="nucleotide sequence ID" value="XM_064913967.1"/>
</dbReference>
<protein>
    <recommendedName>
        <fullName evidence="3">D-xylose 1-dehydrogenase (NADP(+), D-xylono-1,5-lactone-forming)</fullName>
        <ecNumber evidence="3">1.1.1.179</ecNumber>
    </recommendedName>
    <alternativeName>
        <fullName evidence="4">D-xylose-NADP dehydrogenase</fullName>
    </alternativeName>
</protein>
<dbReference type="PANTHER" id="PTHR22604">
    <property type="entry name" value="OXIDOREDUCTASES"/>
    <property type="match status" value="1"/>
</dbReference>
<reference evidence="8 9" key="1">
    <citation type="submission" date="2024-03" db="EMBL/GenBank/DDBJ databases">
        <title>Genome-scale model development and genomic sequencing of the oleaginous clade Lipomyces.</title>
        <authorList>
            <consortium name="Lawrence Berkeley National Laboratory"/>
            <person name="Czajka J.J."/>
            <person name="Han Y."/>
            <person name="Kim J."/>
            <person name="Mondo S.J."/>
            <person name="Hofstad B.A."/>
            <person name="Robles A."/>
            <person name="Haridas S."/>
            <person name="Riley R."/>
            <person name="LaButti K."/>
            <person name="Pangilinan J."/>
            <person name="Andreopoulos W."/>
            <person name="Lipzen A."/>
            <person name="Yan J."/>
            <person name="Wang M."/>
            <person name="Ng V."/>
            <person name="Grigoriev I.V."/>
            <person name="Spatafora J.W."/>
            <person name="Magnuson J.K."/>
            <person name="Baker S.E."/>
            <person name="Pomraning K.R."/>
        </authorList>
    </citation>
    <scope>NUCLEOTIDE SEQUENCE [LARGE SCALE GENOMIC DNA]</scope>
    <source>
        <strain evidence="8 9">Phaff 52-87</strain>
    </source>
</reference>
<dbReference type="InterPro" id="IPR036291">
    <property type="entry name" value="NAD(P)-bd_dom_sf"/>
</dbReference>
<gene>
    <name evidence="8" type="ORF">BZA70DRAFT_287608</name>
</gene>
<evidence type="ECO:0000259" key="6">
    <source>
        <dbReference type="Pfam" id="PF01408"/>
    </source>
</evidence>
<feature type="domain" description="GFO/IDH/MocA-like oxidoreductase" evidence="7">
    <location>
        <begin position="175"/>
        <end position="291"/>
    </location>
</feature>
<dbReference type="SUPFAM" id="SSF51735">
    <property type="entry name" value="NAD(P)-binding Rossmann-fold domains"/>
    <property type="match status" value="1"/>
</dbReference>
<dbReference type="EMBL" id="JBBJBU010000001">
    <property type="protein sequence ID" value="KAK7208297.1"/>
    <property type="molecule type" value="Genomic_DNA"/>
</dbReference>
<organism evidence="8 9">
    <name type="scientific">Myxozyma melibiosi</name>
    <dbReference type="NCBI Taxonomy" id="54550"/>
    <lineage>
        <taxon>Eukaryota</taxon>
        <taxon>Fungi</taxon>
        <taxon>Dikarya</taxon>
        <taxon>Ascomycota</taxon>
        <taxon>Saccharomycotina</taxon>
        <taxon>Lipomycetes</taxon>
        <taxon>Lipomycetales</taxon>
        <taxon>Lipomycetaceae</taxon>
        <taxon>Myxozyma</taxon>
    </lineage>
</organism>
<comment type="caution">
    <text evidence="8">The sequence shown here is derived from an EMBL/GenBank/DDBJ whole genome shotgun (WGS) entry which is preliminary data.</text>
</comment>
<dbReference type="Pfam" id="PF22725">
    <property type="entry name" value="GFO_IDH_MocA_C3"/>
    <property type="match status" value="1"/>
</dbReference>
<dbReference type="GeneID" id="90039479"/>
<dbReference type="InterPro" id="IPR055170">
    <property type="entry name" value="GFO_IDH_MocA-like_dom"/>
</dbReference>
<dbReference type="EC" id="1.1.1.179" evidence="3"/>
<dbReference type="InterPro" id="IPR000683">
    <property type="entry name" value="Gfo/Idh/MocA-like_OxRdtase_N"/>
</dbReference>
<dbReference type="InterPro" id="IPR050984">
    <property type="entry name" value="Gfo/Idh/MocA_domain"/>
</dbReference>